<reference evidence="1 2" key="1">
    <citation type="journal article" date="2016" name="Nat. Commun.">
        <title>Thousands of microbial genomes shed light on interconnected biogeochemical processes in an aquifer system.</title>
        <authorList>
            <person name="Anantharaman K."/>
            <person name="Brown C.T."/>
            <person name="Hug L.A."/>
            <person name="Sharon I."/>
            <person name="Castelle C.J."/>
            <person name="Probst A.J."/>
            <person name="Thomas B.C."/>
            <person name="Singh A."/>
            <person name="Wilkins M.J."/>
            <person name="Karaoz U."/>
            <person name="Brodie E.L."/>
            <person name="Williams K.H."/>
            <person name="Hubbard S.S."/>
            <person name="Banfield J.F."/>
        </authorList>
    </citation>
    <scope>NUCLEOTIDE SEQUENCE [LARGE SCALE GENOMIC DNA]</scope>
</reference>
<proteinExistence type="predicted"/>
<name>A0A1F7K1E1_9BACT</name>
<dbReference type="AlphaFoldDB" id="A0A1F7K1E1"/>
<accession>A0A1F7K1E1</accession>
<dbReference type="EMBL" id="MGBC01000010">
    <property type="protein sequence ID" value="OGK61674.1"/>
    <property type="molecule type" value="Genomic_DNA"/>
</dbReference>
<sequence>MPRLTGPLFSLDARQTLAKTIVYSAWKGLNYARIRVIPYNPKSAAQQGVRTSLTYGVQYWRDGTVSAGDKTSWNTYAAGLNESGFNRYMRYFIGDNYDEGTQSYIFVGVPAPR</sequence>
<organism evidence="1 2">
    <name type="scientific">Candidatus Roizmanbacteria bacterium RIFCSPLOWO2_02_FULL_43_10</name>
    <dbReference type="NCBI Taxonomy" id="1802078"/>
    <lineage>
        <taxon>Bacteria</taxon>
        <taxon>Candidatus Roizmaniibacteriota</taxon>
    </lineage>
</organism>
<protein>
    <submittedName>
        <fullName evidence="1">Uncharacterized protein</fullName>
    </submittedName>
</protein>
<evidence type="ECO:0000313" key="2">
    <source>
        <dbReference type="Proteomes" id="UP000176269"/>
    </source>
</evidence>
<gene>
    <name evidence="1" type="ORF">A3I56_00010</name>
</gene>
<evidence type="ECO:0000313" key="1">
    <source>
        <dbReference type="EMBL" id="OGK61674.1"/>
    </source>
</evidence>
<comment type="caution">
    <text evidence="1">The sequence shown here is derived from an EMBL/GenBank/DDBJ whole genome shotgun (WGS) entry which is preliminary data.</text>
</comment>
<dbReference type="Proteomes" id="UP000176269">
    <property type="component" value="Unassembled WGS sequence"/>
</dbReference>